<dbReference type="AlphaFoldDB" id="A0A3R9YXQ8"/>
<evidence type="ECO:0000256" key="1">
    <source>
        <dbReference type="SAM" id="Phobius"/>
    </source>
</evidence>
<accession>A0A3R9YXQ8</accession>
<evidence type="ECO:0000256" key="2">
    <source>
        <dbReference type="SAM" id="SignalP"/>
    </source>
</evidence>
<dbReference type="RefSeq" id="WP_125942491.1">
    <property type="nucleotide sequence ID" value="NZ_PXZH01000001.1"/>
</dbReference>
<evidence type="ECO:0000313" key="6">
    <source>
        <dbReference type="Proteomes" id="UP000277864"/>
    </source>
</evidence>
<name>A0A3R9YXQ8_9ENTE</name>
<organism evidence="5 6">
    <name type="scientific">Vagococcus humatus</name>
    <dbReference type="NCBI Taxonomy" id="1889241"/>
    <lineage>
        <taxon>Bacteria</taxon>
        <taxon>Bacillati</taxon>
        <taxon>Bacillota</taxon>
        <taxon>Bacilli</taxon>
        <taxon>Lactobacillales</taxon>
        <taxon>Enterococcaceae</taxon>
        <taxon>Vagococcus</taxon>
    </lineage>
</organism>
<keyword evidence="1" id="KW-1133">Transmembrane helix</keyword>
<sequence length="351" mass="39125">MLKKCFHVSVWICLCLASWLLLGETCQGSSLDFNAEVKLPNNQVDANLTYFDLQMKPNQKQRLQVDLTNLSDKAVKIKAAVATATTNDQGKIVYQTSKNRLLKNIPVKLEEAVVIPTKQVVIPKGETLPFFLEVTMPANSYEGVLVGSVQFTQMDLGKDTTKKSQEMMIKNVFSRTIAILVRENKQQVSETVDLTSFSTKQEKNRTYVVASLEHPVASILSPVTIQTELIDQHNPTEVLAKQVTEDIQLAPFTQTDFPVIKTEEPLKSGVYSLDVKVTDSQNHTWKFKEQVKVQSNKEKTLTQPRPKQVTASKPVSKKTSPLLVKLCGSCLGLIAIIGGYDIYLVKKGGRK</sequence>
<keyword evidence="1" id="KW-0812">Transmembrane</keyword>
<keyword evidence="6" id="KW-1185">Reference proteome</keyword>
<protein>
    <submittedName>
        <fullName evidence="5">Uncharacterized protein</fullName>
    </submittedName>
</protein>
<evidence type="ECO:0000259" key="4">
    <source>
        <dbReference type="Pfam" id="PF11797"/>
    </source>
</evidence>
<dbReference type="Pfam" id="PF11797">
    <property type="entry name" value="WxLIP_HBD"/>
    <property type="match status" value="1"/>
</dbReference>
<feature type="signal peptide" evidence="2">
    <location>
        <begin position="1"/>
        <end position="23"/>
    </location>
</feature>
<comment type="caution">
    <text evidence="5">The sequence shown here is derived from an EMBL/GenBank/DDBJ whole genome shotgun (WGS) entry which is preliminary data.</text>
</comment>
<evidence type="ECO:0000313" key="5">
    <source>
        <dbReference type="EMBL" id="RST89879.1"/>
    </source>
</evidence>
<feature type="chain" id="PRO_5038634363" evidence="2">
    <location>
        <begin position="24"/>
        <end position="351"/>
    </location>
</feature>
<dbReference type="Pfam" id="PF06030">
    <property type="entry name" value="WxLIP_PGBD"/>
    <property type="match status" value="1"/>
</dbReference>
<dbReference type="Proteomes" id="UP000277864">
    <property type="component" value="Unassembled WGS sequence"/>
</dbReference>
<feature type="transmembrane region" description="Helical" evidence="1">
    <location>
        <begin position="322"/>
        <end position="345"/>
    </location>
</feature>
<dbReference type="EMBL" id="PXZH01000001">
    <property type="protein sequence ID" value="RST89879.1"/>
    <property type="molecule type" value="Genomic_DNA"/>
</dbReference>
<keyword evidence="2" id="KW-0732">Signal</keyword>
<evidence type="ECO:0000259" key="3">
    <source>
        <dbReference type="Pfam" id="PF06030"/>
    </source>
</evidence>
<feature type="domain" description="WxL Interacting Protein host binding" evidence="4">
    <location>
        <begin position="165"/>
        <end position="302"/>
    </location>
</feature>
<dbReference type="OrthoDB" id="2148359at2"/>
<dbReference type="InterPro" id="IPR021759">
    <property type="entry name" value="WxLIP_HBD"/>
</dbReference>
<reference evidence="5 6" key="1">
    <citation type="submission" date="2018-03" db="EMBL/GenBank/DDBJ databases">
        <authorList>
            <person name="Gulvik C.A."/>
        </authorList>
    </citation>
    <scope>NUCLEOTIDE SEQUENCE [LARGE SCALE GENOMIC DNA]</scope>
    <source>
        <strain evidence="5 6">JCM 31581</strain>
    </source>
</reference>
<keyword evidence="1" id="KW-0472">Membrane</keyword>
<dbReference type="InterPro" id="IPR010317">
    <property type="entry name" value="WxLIP_PGBD"/>
</dbReference>
<gene>
    <name evidence="5" type="ORF">C7P63_02025</name>
</gene>
<feature type="domain" description="WxL Interacting Protein peptidoglycan binding" evidence="3">
    <location>
        <begin position="33"/>
        <end position="152"/>
    </location>
</feature>
<proteinExistence type="predicted"/>